<reference evidence="3" key="1">
    <citation type="journal article" date="2008" name="PLoS Genet.">
        <title>Genomic islands in the pathogenic filamentous fungus Aspergillus fumigatus.</title>
        <authorList>
            <person name="Fedorova N.D."/>
            <person name="Khaldi N."/>
            <person name="Joardar V.S."/>
            <person name="Maiti R."/>
            <person name="Amedeo P."/>
            <person name="Anderson M.J."/>
            <person name="Crabtree J."/>
            <person name="Silva J.C."/>
            <person name="Badger J.H."/>
            <person name="Albarraq A."/>
            <person name="Angiuoli S."/>
            <person name="Bussey H."/>
            <person name="Bowyer P."/>
            <person name="Cotty P.J."/>
            <person name="Dyer P.S."/>
            <person name="Egan A."/>
            <person name="Galens K."/>
            <person name="Fraser-Liggett C.M."/>
            <person name="Haas B.J."/>
            <person name="Inman J.M."/>
            <person name="Kent R."/>
            <person name="Lemieux S."/>
            <person name="Malavazi I."/>
            <person name="Orvis J."/>
            <person name="Roemer T."/>
            <person name="Ronning C.M."/>
            <person name="Sundaram J.P."/>
            <person name="Sutton G."/>
            <person name="Turner G."/>
            <person name="Venter J.C."/>
            <person name="White O.R."/>
            <person name="Whitty B.R."/>
            <person name="Youngman P."/>
            <person name="Wolfe K.H."/>
            <person name="Goldman G.H."/>
            <person name="Wortman J.R."/>
            <person name="Jiang B."/>
            <person name="Denning D.W."/>
            <person name="Nierman W.C."/>
        </authorList>
    </citation>
    <scope>NUCLEOTIDE SEQUENCE [LARGE SCALE GENOMIC DNA]</scope>
    <source>
        <strain evidence="3">ATCC 1020 / DSM 3700 / CBS 544.65 / FGSC A1164 / JCM 1740 / NRRL 181 / WB 181</strain>
    </source>
</reference>
<feature type="compositionally biased region" description="Basic and acidic residues" evidence="1">
    <location>
        <begin position="14"/>
        <end position="25"/>
    </location>
</feature>
<gene>
    <name evidence="2" type="ORF">NFIA_007700</name>
</gene>
<proteinExistence type="predicted"/>
<dbReference type="VEuPathDB" id="FungiDB:NFIA_007700"/>
<evidence type="ECO:0000313" key="2">
    <source>
        <dbReference type="EMBL" id="EAW22094.1"/>
    </source>
</evidence>
<feature type="region of interest" description="Disordered" evidence="1">
    <location>
        <begin position="1"/>
        <end position="60"/>
    </location>
</feature>
<accession>A1D101</accession>
<dbReference type="KEGG" id="nfi:NFIA_007700"/>
<dbReference type="RefSeq" id="XP_001263991.1">
    <property type="nucleotide sequence ID" value="XM_001263990.1"/>
</dbReference>
<protein>
    <submittedName>
        <fullName evidence="2">Uncharacterized protein</fullName>
    </submittedName>
</protein>
<evidence type="ECO:0000313" key="3">
    <source>
        <dbReference type="Proteomes" id="UP000006702"/>
    </source>
</evidence>
<evidence type="ECO:0000256" key="1">
    <source>
        <dbReference type="SAM" id="MobiDB-lite"/>
    </source>
</evidence>
<dbReference type="HOGENOM" id="CLU_2942312_0_0_1"/>
<dbReference type="EMBL" id="DS027688">
    <property type="protein sequence ID" value="EAW22094.1"/>
    <property type="molecule type" value="Genomic_DNA"/>
</dbReference>
<keyword evidence="3" id="KW-1185">Reference proteome</keyword>
<organism evidence="2 3">
    <name type="scientific">Neosartorya fischeri (strain ATCC 1020 / DSM 3700 / CBS 544.65 / FGSC A1164 / JCM 1740 / NRRL 181 / WB 181)</name>
    <name type="common">Aspergillus fischerianus</name>
    <dbReference type="NCBI Taxonomy" id="331117"/>
    <lineage>
        <taxon>Eukaryota</taxon>
        <taxon>Fungi</taxon>
        <taxon>Dikarya</taxon>
        <taxon>Ascomycota</taxon>
        <taxon>Pezizomycotina</taxon>
        <taxon>Eurotiomycetes</taxon>
        <taxon>Eurotiomycetidae</taxon>
        <taxon>Eurotiales</taxon>
        <taxon>Aspergillaceae</taxon>
        <taxon>Aspergillus</taxon>
        <taxon>Aspergillus subgen. Fumigati</taxon>
    </lineage>
</organism>
<dbReference type="Proteomes" id="UP000006702">
    <property type="component" value="Unassembled WGS sequence"/>
</dbReference>
<name>A1D101_NEOFI</name>
<sequence>MAGLSNARTAAQKAAREEKRREERRQLRKQRGYDLNAHREKDAQRSWSRASPETKESKHA</sequence>
<dbReference type="GeneID" id="4591977"/>
<dbReference type="AlphaFoldDB" id="A1D101"/>